<evidence type="ECO:0000256" key="1">
    <source>
        <dbReference type="SAM" id="MobiDB-lite"/>
    </source>
</evidence>
<keyword evidence="4" id="KW-1185">Reference proteome</keyword>
<gene>
    <name evidence="3" type="ORF">MKZ38_007048</name>
</gene>
<evidence type="ECO:0000313" key="3">
    <source>
        <dbReference type="EMBL" id="KAJ2904856.1"/>
    </source>
</evidence>
<comment type="caution">
    <text evidence="3">The sequence shown here is derived from an EMBL/GenBank/DDBJ whole genome shotgun (WGS) entry which is preliminary data.</text>
</comment>
<feature type="transmembrane region" description="Helical" evidence="2">
    <location>
        <begin position="124"/>
        <end position="145"/>
    </location>
</feature>
<evidence type="ECO:0000313" key="4">
    <source>
        <dbReference type="Proteomes" id="UP001201980"/>
    </source>
</evidence>
<dbReference type="Proteomes" id="UP001201980">
    <property type="component" value="Unassembled WGS sequence"/>
</dbReference>
<feature type="compositionally biased region" description="Polar residues" evidence="1">
    <location>
        <begin position="43"/>
        <end position="57"/>
    </location>
</feature>
<keyword evidence="2" id="KW-1133">Transmembrane helix</keyword>
<sequence length="161" mass="17581">MAPTIGKPTPTSLPRLTVTTNTDPKYSTDGTSTMADEKHGNLTRESTLSTPLSTQNPDPFDTDVEAMIPNNPENCPRKSMGCQRPDADCQVWPGQEHWRKKAKAAKVSRSRCGCMAKMSKRNRILIHLLILVLIVGIGLSIGFGISKPINAPIPTLDNDQD</sequence>
<protein>
    <submittedName>
        <fullName evidence="3">Uncharacterized protein</fullName>
    </submittedName>
</protein>
<organism evidence="3 4">
    <name type="scientific">Zalerion maritima</name>
    <dbReference type="NCBI Taxonomy" id="339359"/>
    <lineage>
        <taxon>Eukaryota</taxon>
        <taxon>Fungi</taxon>
        <taxon>Dikarya</taxon>
        <taxon>Ascomycota</taxon>
        <taxon>Pezizomycotina</taxon>
        <taxon>Sordariomycetes</taxon>
        <taxon>Lulworthiomycetidae</taxon>
        <taxon>Lulworthiales</taxon>
        <taxon>Lulworthiaceae</taxon>
        <taxon>Zalerion</taxon>
    </lineage>
</organism>
<dbReference type="AlphaFoldDB" id="A0AAD5RV28"/>
<accession>A0AAD5RV28</accession>
<evidence type="ECO:0000256" key="2">
    <source>
        <dbReference type="SAM" id="Phobius"/>
    </source>
</evidence>
<name>A0AAD5RV28_9PEZI</name>
<dbReference type="EMBL" id="JAKWBI020000043">
    <property type="protein sequence ID" value="KAJ2904856.1"/>
    <property type="molecule type" value="Genomic_DNA"/>
</dbReference>
<keyword evidence="2" id="KW-0812">Transmembrane</keyword>
<keyword evidence="2" id="KW-0472">Membrane</keyword>
<feature type="compositionally biased region" description="Polar residues" evidence="1">
    <location>
        <begin position="9"/>
        <end position="34"/>
    </location>
</feature>
<proteinExistence type="predicted"/>
<feature type="region of interest" description="Disordered" evidence="1">
    <location>
        <begin position="1"/>
        <end position="60"/>
    </location>
</feature>
<reference evidence="3" key="1">
    <citation type="submission" date="2022-07" db="EMBL/GenBank/DDBJ databases">
        <title>Draft genome sequence of Zalerion maritima ATCC 34329, a (micro)plastics degrading marine fungus.</title>
        <authorList>
            <person name="Paco A."/>
            <person name="Goncalves M.F.M."/>
            <person name="Rocha-Santos T.A.P."/>
            <person name="Alves A."/>
        </authorList>
    </citation>
    <scope>NUCLEOTIDE SEQUENCE</scope>
    <source>
        <strain evidence="3">ATCC 34329</strain>
    </source>
</reference>